<evidence type="ECO:0000256" key="4">
    <source>
        <dbReference type="ARBA" id="ARBA00022989"/>
    </source>
</evidence>
<dbReference type="PANTHER" id="PTHR23506:SF26">
    <property type="entry name" value="MFS-TYPE TRANSPORTER SLC18B1"/>
    <property type="match status" value="1"/>
</dbReference>
<feature type="transmembrane region" description="Helical" evidence="6">
    <location>
        <begin position="241"/>
        <end position="261"/>
    </location>
</feature>
<dbReference type="OrthoDB" id="446368at2759"/>
<keyword evidence="5 6" id="KW-0472">Membrane</keyword>
<dbReference type="GO" id="GO:0016020">
    <property type="term" value="C:membrane"/>
    <property type="evidence" value="ECO:0007669"/>
    <property type="project" value="UniProtKB-SubCell"/>
</dbReference>
<feature type="transmembrane region" description="Helical" evidence="6">
    <location>
        <begin position="37"/>
        <end position="60"/>
    </location>
</feature>
<comment type="caution">
    <text evidence="7">The sequence shown here is derived from an EMBL/GenBank/DDBJ whole genome shotgun (WGS) entry which is preliminary data.</text>
</comment>
<reference evidence="7 8" key="1">
    <citation type="submission" date="2016-11" db="EMBL/GenBank/DDBJ databases">
        <title>The macronuclear genome of Stentor coeruleus: a giant cell with tiny introns.</title>
        <authorList>
            <person name="Slabodnick M."/>
            <person name="Ruby J.G."/>
            <person name="Reiff S.B."/>
            <person name="Swart E.C."/>
            <person name="Gosai S."/>
            <person name="Prabakaran S."/>
            <person name="Witkowska E."/>
            <person name="Larue G.E."/>
            <person name="Fisher S."/>
            <person name="Freeman R.M."/>
            <person name="Gunawardena J."/>
            <person name="Chu W."/>
            <person name="Stover N.A."/>
            <person name="Gregory B.D."/>
            <person name="Nowacki M."/>
            <person name="Derisi J."/>
            <person name="Roy S.W."/>
            <person name="Marshall W.F."/>
            <person name="Sood P."/>
        </authorList>
    </citation>
    <scope>NUCLEOTIDE SEQUENCE [LARGE SCALE GENOMIC DNA]</scope>
    <source>
        <strain evidence="7">WM001</strain>
    </source>
</reference>
<protein>
    <recommendedName>
        <fullName evidence="9">Major facilitator superfamily (MFS) profile domain-containing protein</fullName>
    </recommendedName>
</protein>
<dbReference type="InterPro" id="IPR036259">
    <property type="entry name" value="MFS_trans_sf"/>
</dbReference>
<dbReference type="InterPro" id="IPR011701">
    <property type="entry name" value="MFS"/>
</dbReference>
<sequence length="418" mass="46431">MGHISKQLAIYVCLLFCFIPYTMIATFYPKIAESKGIPYWLIGLVFSADPLAALFSSFFLSKYMIKIGRKKILLSGLFLSAFSMFILSPIEVVDKNLMLSLSFLSRIIAGMSAACVMVAGDSVFVSDYPDDVEKMVGRYEAVSGLGMIIGPLVGIVLYLESLLIELIAFGGLILLTIPGISLMLGNFRDYVVENHKMNYLELFCKPKIMLDLGVNISVMACYGFLIPNLEIHLLNMGFSHWQMSLCFALLTFSYMVFSIYTNWLFQKLDARSTIFIGFLLIALSFLMLSPWKVIFPTKLDIILASLPIMGLGQAMIYCKKYLVPIYPHMIQTSLEYGYSKDDVLVDSLSGLSNMALDAGEIIGPIISGGLISLFGFENTGTLTAFTYAAYGLVYLFGSGLFSKWISNKKTVIPIIELE</sequence>
<feature type="transmembrane region" description="Helical" evidence="6">
    <location>
        <begin position="9"/>
        <end position="31"/>
    </location>
</feature>
<evidence type="ECO:0000256" key="2">
    <source>
        <dbReference type="ARBA" id="ARBA00022448"/>
    </source>
</evidence>
<feature type="transmembrane region" description="Helical" evidence="6">
    <location>
        <begin position="208"/>
        <end position="229"/>
    </location>
</feature>
<organism evidence="7 8">
    <name type="scientific">Stentor coeruleus</name>
    <dbReference type="NCBI Taxonomy" id="5963"/>
    <lineage>
        <taxon>Eukaryota</taxon>
        <taxon>Sar</taxon>
        <taxon>Alveolata</taxon>
        <taxon>Ciliophora</taxon>
        <taxon>Postciliodesmatophora</taxon>
        <taxon>Heterotrichea</taxon>
        <taxon>Heterotrichida</taxon>
        <taxon>Stentoridae</taxon>
        <taxon>Stentor</taxon>
    </lineage>
</organism>
<evidence type="ECO:0000256" key="5">
    <source>
        <dbReference type="ARBA" id="ARBA00023136"/>
    </source>
</evidence>
<keyword evidence="3 6" id="KW-0812">Transmembrane</keyword>
<evidence type="ECO:0000256" key="6">
    <source>
        <dbReference type="SAM" id="Phobius"/>
    </source>
</evidence>
<dbReference type="Gene3D" id="1.20.1250.20">
    <property type="entry name" value="MFS general substrate transporter like domains"/>
    <property type="match status" value="2"/>
</dbReference>
<accession>A0A1R2CTX0</accession>
<keyword evidence="8" id="KW-1185">Reference proteome</keyword>
<dbReference type="InterPro" id="IPR050930">
    <property type="entry name" value="MFS_Vesicular_Transporter"/>
</dbReference>
<proteinExistence type="predicted"/>
<feature type="transmembrane region" description="Helical" evidence="6">
    <location>
        <begin position="72"/>
        <end position="90"/>
    </location>
</feature>
<gene>
    <name evidence="7" type="ORF">SteCoe_4761</name>
</gene>
<feature type="transmembrane region" description="Helical" evidence="6">
    <location>
        <begin position="166"/>
        <end position="187"/>
    </location>
</feature>
<feature type="transmembrane region" description="Helical" evidence="6">
    <location>
        <begin position="96"/>
        <end position="120"/>
    </location>
</feature>
<evidence type="ECO:0000256" key="1">
    <source>
        <dbReference type="ARBA" id="ARBA00004141"/>
    </source>
</evidence>
<dbReference type="AlphaFoldDB" id="A0A1R2CTX0"/>
<dbReference type="SUPFAM" id="SSF103473">
    <property type="entry name" value="MFS general substrate transporter"/>
    <property type="match status" value="1"/>
</dbReference>
<dbReference type="Proteomes" id="UP000187209">
    <property type="component" value="Unassembled WGS sequence"/>
</dbReference>
<feature type="transmembrane region" description="Helical" evidence="6">
    <location>
        <begin position="273"/>
        <end position="295"/>
    </location>
</feature>
<dbReference type="EMBL" id="MPUH01000061">
    <property type="protein sequence ID" value="OMJ92425.1"/>
    <property type="molecule type" value="Genomic_DNA"/>
</dbReference>
<dbReference type="PANTHER" id="PTHR23506">
    <property type="entry name" value="GH10249P"/>
    <property type="match status" value="1"/>
</dbReference>
<comment type="subcellular location">
    <subcellularLocation>
        <location evidence="1">Membrane</location>
        <topology evidence="1">Multi-pass membrane protein</topology>
    </subcellularLocation>
</comment>
<feature type="transmembrane region" description="Helical" evidence="6">
    <location>
        <begin position="382"/>
        <end position="401"/>
    </location>
</feature>
<feature type="transmembrane region" description="Helical" evidence="6">
    <location>
        <begin position="141"/>
        <end position="160"/>
    </location>
</feature>
<dbReference type="GO" id="GO:0022857">
    <property type="term" value="F:transmembrane transporter activity"/>
    <property type="evidence" value="ECO:0007669"/>
    <property type="project" value="InterPro"/>
</dbReference>
<evidence type="ECO:0000256" key="3">
    <source>
        <dbReference type="ARBA" id="ARBA00022692"/>
    </source>
</evidence>
<evidence type="ECO:0000313" key="7">
    <source>
        <dbReference type="EMBL" id="OMJ92425.1"/>
    </source>
</evidence>
<name>A0A1R2CTX0_9CILI</name>
<dbReference type="Pfam" id="PF07690">
    <property type="entry name" value="MFS_1"/>
    <property type="match status" value="1"/>
</dbReference>
<evidence type="ECO:0008006" key="9">
    <source>
        <dbReference type="Google" id="ProtNLM"/>
    </source>
</evidence>
<keyword evidence="4 6" id="KW-1133">Transmembrane helix</keyword>
<keyword evidence="2" id="KW-0813">Transport</keyword>
<evidence type="ECO:0000313" key="8">
    <source>
        <dbReference type="Proteomes" id="UP000187209"/>
    </source>
</evidence>